<evidence type="ECO:0000256" key="2">
    <source>
        <dbReference type="SAM" id="Phobius"/>
    </source>
</evidence>
<keyword evidence="2" id="KW-0812">Transmembrane</keyword>
<sequence>MIFQPVLHPLLLAPLLLGAGFLAVRALWRARGVRRAPWILRLCALLAVGLLALRPGIAGGETETLTTDTDIVLLIDSTASIVAEDWGDGEPRLTGVREDVAAIIREYPGARFALITFDAAVELRLPLTTDTAALASALDVLTPEVTARSKGSSIGIAHRVLVDELEKAAKSAPDRSRMVFYLGDGEQTAQTPPESFREAAGLLDGGAVLGYGTTEGGRMRVQTGDVATGGGEFIPDGSGQPALSKVDQAALETIASDLGVGFQLRTADTEPDLPEAPTSTTTRSDGTTGDVTELGWILALLLVALLAADLLLVSAGAPAVLRLVRPAAGARPGGDVEREGGVR</sequence>
<reference evidence="4" key="1">
    <citation type="submission" date="2021-03" db="EMBL/GenBank/DDBJ databases">
        <title>Microbacterium sp. nov., a novel actinobacterium isolated from cow dung.</title>
        <authorList>
            <person name="Zhang L."/>
        </authorList>
    </citation>
    <scope>NUCLEOTIDE SEQUENCE</scope>
    <source>
        <strain evidence="4">NEAU-LLB</strain>
    </source>
</reference>
<feature type="transmembrane region" description="Helical" evidence="2">
    <location>
        <begin position="294"/>
        <end position="321"/>
    </location>
</feature>
<feature type="transmembrane region" description="Helical" evidence="2">
    <location>
        <begin position="6"/>
        <end position="27"/>
    </location>
</feature>
<keyword evidence="2" id="KW-0472">Membrane</keyword>
<dbReference type="AlphaFoldDB" id="A0A939TPC0"/>
<proteinExistence type="predicted"/>
<dbReference type="PROSITE" id="PS50234">
    <property type="entry name" value="VWFA"/>
    <property type="match status" value="1"/>
</dbReference>
<dbReference type="Pfam" id="PF13519">
    <property type="entry name" value="VWA_2"/>
    <property type="match status" value="1"/>
</dbReference>
<dbReference type="InterPro" id="IPR036465">
    <property type="entry name" value="vWFA_dom_sf"/>
</dbReference>
<feature type="region of interest" description="Disordered" evidence="1">
    <location>
        <begin position="267"/>
        <end position="288"/>
    </location>
</feature>
<organism evidence="4 5">
    <name type="scientific">Microbacterium stercoris</name>
    <dbReference type="NCBI Taxonomy" id="2820289"/>
    <lineage>
        <taxon>Bacteria</taxon>
        <taxon>Bacillati</taxon>
        <taxon>Actinomycetota</taxon>
        <taxon>Actinomycetes</taxon>
        <taxon>Micrococcales</taxon>
        <taxon>Microbacteriaceae</taxon>
        <taxon>Microbacterium</taxon>
    </lineage>
</organism>
<name>A0A939TPC0_9MICO</name>
<keyword evidence="5" id="KW-1185">Reference proteome</keyword>
<dbReference type="InterPro" id="IPR002035">
    <property type="entry name" value="VWF_A"/>
</dbReference>
<dbReference type="RefSeq" id="WP_208505482.1">
    <property type="nucleotide sequence ID" value="NZ_JAGFOA010000008.1"/>
</dbReference>
<comment type="caution">
    <text evidence="4">The sequence shown here is derived from an EMBL/GenBank/DDBJ whole genome shotgun (WGS) entry which is preliminary data.</text>
</comment>
<dbReference type="SUPFAM" id="SSF53300">
    <property type="entry name" value="vWA-like"/>
    <property type="match status" value="1"/>
</dbReference>
<feature type="compositionally biased region" description="Low complexity" evidence="1">
    <location>
        <begin position="278"/>
        <end position="288"/>
    </location>
</feature>
<dbReference type="Gene3D" id="3.40.50.410">
    <property type="entry name" value="von Willebrand factor, type A domain"/>
    <property type="match status" value="1"/>
</dbReference>
<gene>
    <name evidence="4" type="ORF">J5V96_16485</name>
</gene>
<dbReference type="Proteomes" id="UP000680132">
    <property type="component" value="Unassembled WGS sequence"/>
</dbReference>
<accession>A0A939TPC0</accession>
<evidence type="ECO:0000256" key="1">
    <source>
        <dbReference type="SAM" id="MobiDB-lite"/>
    </source>
</evidence>
<feature type="domain" description="VWFA" evidence="3">
    <location>
        <begin position="70"/>
        <end position="258"/>
    </location>
</feature>
<evidence type="ECO:0000313" key="4">
    <source>
        <dbReference type="EMBL" id="MBO3665098.1"/>
    </source>
</evidence>
<evidence type="ECO:0000313" key="5">
    <source>
        <dbReference type="Proteomes" id="UP000680132"/>
    </source>
</evidence>
<dbReference type="EMBL" id="JAGFOA010000008">
    <property type="protein sequence ID" value="MBO3665098.1"/>
    <property type="molecule type" value="Genomic_DNA"/>
</dbReference>
<dbReference type="SMART" id="SM00327">
    <property type="entry name" value="VWA"/>
    <property type="match status" value="1"/>
</dbReference>
<keyword evidence="2" id="KW-1133">Transmembrane helix</keyword>
<protein>
    <submittedName>
        <fullName evidence="4">VWA domain-containing protein</fullName>
    </submittedName>
</protein>
<evidence type="ECO:0000259" key="3">
    <source>
        <dbReference type="PROSITE" id="PS50234"/>
    </source>
</evidence>